<keyword evidence="2" id="KW-1185">Reference proteome</keyword>
<comment type="caution">
    <text evidence="1">The sequence shown here is derived from an EMBL/GenBank/DDBJ whole genome shotgun (WGS) entry which is preliminary data.</text>
</comment>
<dbReference type="AlphaFoldDB" id="A0A8J5JPG9"/>
<proteinExistence type="predicted"/>
<protein>
    <submittedName>
        <fullName evidence="1">Uncharacterized protein</fullName>
    </submittedName>
</protein>
<name>A0A8J5JPG9_HOMAM</name>
<organism evidence="1 2">
    <name type="scientific">Homarus americanus</name>
    <name type="common">American lobster</name>
    <dbReference type="NCBI Taxonomy" id="6706"/>
    <lineage>
        <taxon>Eukaryota</taxon>
        <taxon>Metazoa</taxon>
        <taxon>Ecdysozoa</taxon>
        <taxon>Arthropoda</taxon>
        <taxon>Crustacea</taxon>
        <taxon>Multicrustacea</taxon>
        <taxon>Malacostraca</taxon>
        <taxon>Eumalacostraca</taxon>
        <taxon>Eucarida</taxon>
        <taxon>Decapoda</taxon>
        <taxon>Pleocyemata</taxon>
        <taxon>Astacidea</taxon>
        <taxon>Nephropoidea</taxon>
        <taxon>Nephropidae</taxon>
        <taxon>Homarus</taxon>
    </lineage>
</organism>
<reference evidence="1" key="1">
    <citation type="journal article" date="2021" name="Sci. Adv.">
        <title>The American lobster genome reveals insights on longevity, neural, and immune adaptations.</title>
        <authorList>
            <person name="Polinski J.M."/>
            <person name="Zimin A.V."/>
            <person name="Clark K.F."/>
            <person name="Kohn A.B."/>
            <person name="Sadowski N."/>
            <person name="Timp W."/>
            <person name="Ptitsyn A."/>
            <person name="Khanna P."/>
            <person name="Romanova D.Y."/>
            <person name="Williams P."/>
            <person name="Greenwood S.J."/>
            <person name="Moroz L.L."/>
            <person name="Walt D.R."/>
            <person name="Bodnar A.G."/>
        </authorList>
    </citation>
    <scope>NUCLEOTIDE SEQUENCE</scope>
    <source>
        <strain evidence="1">GMGI-L3</strain>
    </source>
</reference>
<evidence type="ECO:0000313" key="1">
    <source>
        <dbReference type="EMBL" id="KAG7159866.1"/>
    </source>
</evidence>
<accession>A0A8J5JPG9</accession>
<dbReference type="EMBL" id="JAHLQT010031890">
    <property type="protein sequence ID" value="KAG7159866.1"/>
    <property type="molecule type" value="Genomic_DNA"/>
</dbReference>
<dbReference type="Proteomes" id="UP000747542">
    <property type="component" value="Unassembled WGS sequence"/>
</dbReference>
<gene>
    <name evidence="1" type="ORF">Hamer_G022091</name>
</gene>
<evidence type="ECO:0000313" key="2">
    <source>
        <dbReference type="Proteomes" id="UP000747542"/>
    </source>
</evidence>
<sequence length="60" mass="6780">MASRSSPRRRFLPVLPPSDITQQLLFYGCYRHQLPLGISQQEELLVATIDPQSTMSGGKY</sequence>